<dbReference type="InterPro" id="IPR013222">
    <property type="entry name" value="Glyco_hyd_98_carb-bd"/>
</dbReference>
<dbReference type="STRING" id="1936003.STSP2_01351"/>
<accession>A0A1U9NL09</accession>
<reference evidence="5" key="1">
    <citation type="submission" date="2017-02" db="EMBL/GenBank/DDBJ databases">
        <title>Comparative genomics and description of representatives of a novel lineage of planctomycetes thriving in anoxic sediments.</title>
        <authorList>
            <person name="Spring S."/>
            <person name="Bunk B."/>
            <person name="Sproer C."/>
        </authorList>
    </citation>
    <scope>NUCLEOTIDE SEQUENCE [LARGE SCALE GENOMIC DNA]</scope>
    <source>
        <strain evidence="5">ST-NAGAB-D1</strain>
    </source>
</reference>
<dbReference type="Proteomes" id="UP000189674">
    <property type="component" value="Chromosome"/>
</dbReference>
<dbReference type="Gene3D" id="2.60.120.1060">
    <property type="entry name" value="NPCBM/NEW2 domain"/>
    <property type="match status" value="1"/>
</dbReference>
<gene>
    <name evidence="4" type="ORF">STSP2_01351</name>
</gene>
<dbReference type="KEGG" id="alus:STSP2_01351"/>
<keyword evidence="1" id="KW-1133">Transmembrane helix</keyword>
<evidence type="ECO:0000313" key="4">
    <source>
        <dbReference type="EMBL" id="AQT68196.1"/>
    </source>
</evidence>
<dbReference type="GO" id="GO:0016989">
    <property type="term" value="F:sigma factor antagonist activity"/>
    <property type="evidence" value="ECO:0007669"/>
    <property type="project" value="TreeGrafter"/>
</dbReference>
<protein>
    <submittedName>
        <fullName evidence="4">FecR protein</fullName>
    </submittedName>
</protein>
<dbReference type="AlphaFoldDB" id="A0A1U9NL09"/>
<keyword evidence="1" id="KW-0472">Membrane</keyword>
<proteinExistence type="predicted"/>
<dbReference type="PANTHER" id="PTHR30273">
    <property type="entry name" value="PERIPLASMIC SIGNAL SENSOR AND SIGMA FACTOR ACTIVATOR FECR-RELATED"/>
    <property type="match status" value="1"/>
</dbReference>
<dbReference type="Gene3D" id="2.60.120.1440">
    <property type="match status" value="1"/>
</dbReference>
<evidence type="ECO:0000256" key="1">
    <source>
        <dbReference type="SAM" id="Phobius"/>
    </source>
</evidence>
<feature type="domain" description="Glycosyl hydrolase family 98 putative carbohydrate-binding module" evidence="3">
    <location>
        <begin position="467"/>
        <end position="550"/>
    </location>
</feature>
<dbReference type="InterPro" id="IPR006860">
    <property type="entry name" value="FecR"/>
</dbReference>
<keyword evidence="1" id="KW-0812">Transmembrane</keyword>
<feature type="domain" description="FecR protein" evidence="2">
    <location>
        <begin position="185"/>
        <end position="266"/>
    </location>
</feature>
<feature type="transmembrane region" description="Helical" evidence="1">
    <location>
        <begin position="123"/>
        <end position="144"/>
    </location>
</feature>
<evidence type="ECO:0000313" key="5">
    <source>
        <dbReference type="Proteomes" id="UP000189674"/>
    </source>
</evidence>
<name>A0A1U9NL09_9BACT</name>
<dbReference type="PANTHER" id="PTHR30273:SF2">
    <property type="entry name" value="PROTEIN FECR"/>
    <property type="match status" value="1"/>
</dbReference>
<organism evidence="4 5">
    <name type="scientific">Anaerohalosphaera lusitana</name>
    <dbReference type="NCBI Taxonomy" id="1936003"/>
    <lineage>
        <taxon>Bacteria</taxon>
        <taxon>Pseudomonadati</taxon>
        <taxon>Planctomycetota</taxon>
        <taxon>Phycisphaerae</taxon>
        <taxon>Sedimentisphaerales</taxon>
        <taxon>Anaerohalosphaeraceae</taxon>
        <taxon>Anaerohalosphaera</taxon>
    </lineage>
</organism>
<dbReference type="OrthoDB" id="292867at2"/>
<evidence type="ECO:0000259" key="2">
    <source>
        <dbReference type="Pfam" id="PF04773"/>
    </source>
</evidence>
<dbReference type="RefSeq" id="WP_146660978.1">
    <property type="nucleotide sequence ID" value="NZ_CP019791.1"/>
</dbReference>
<sequence length="561" mass="60752">MDSPFREKQFDRLVTQLIEGNISPERLACLNELLEKSAEARNRYIEITTLAVGLRKQSELHDARTNCNSCGIGMSNEVWTALAANEMLAEAVDVPRQQPDDGYVSLRPTSPVEVSRKRVISKFALATAALSSAAMFVIAMLLIFTPARPPVVATLVENAGAEWSSQFEASPGADIRMGKMHLQQGFAKLAFFDGTKLIVQAPAEFDVEGEDQIYLHSGRVFARMDGPNVGFTVRTPGATVVDYGTEFGVSVDSQGRTEAHVFKGRVDLRSGSDARVYESSIRLSAGQASAANQNGTLSEDAWQCNHSGFVQSLPPEGAFGWPGQRLDLADIIGGGNGFGTGQQERVIHPKTGEVADQFVYSSRKADGKFSPVASLKYVDGVFVPNASEPPQQISSAGHTFAACPDTTGKFYRNIANGFGQQGSETLSKNRKLLNGVSYGSMEKPAISMHANLGVTFDLDSIRADNPGMRIDSFSAICGVAGSNPPKKHKAGFFVLVDGQVRFQIHASHSELTGRPCSISIRDNDRYLTLVTTDGGDSPLGDWCMFAMPALELEYFERQQQN</sequence>
<dbReference type="InterPro" id="IPR008979">
    <property type="entry name" value="Galactose-bd-like_sf"/>
</dbReference>
<dbReference type="InterPro" id="IPR012373">
    <property type="entry name" value="Ferrdict_sens_TM"/>
</dbReference>
<dbReference type="EMBL" id="CP019791">
    <property type="protein sequence ID" value="AQT68196.1"/>
    <property type="molecule type" value="Genomic_DNA"/>
</dbReference>
<dbReference type="Pfam" id="PF04773">
    <property type="entry name" value="FecR"/>
    <property type="match status" value="1"/>
</dbReference>
<dbReference type="Pfam" id="PF08305">
    <property type="entry name" value="NPCBM"/>
    <property type="match status" value="1"/>
</dbReference>
<dbReference type="InterPro" id="IPR038637">
    <property type="entry name" value="NPCBM_sf"/>
</dbReference>
<keyword evidence="5" id="KW-1185">Reference proteome</keyword>
<dbReference type="SUPFAM" id="SSF49785">
    <property type="entry name" value="Galactose-binding domain-like"/>
    <property type="match status" value="1"/>
</dbReference>
<evidence type="ECO:0000259" key="3">
    <source>
        <dbReference type="Pfam" id="PF08305"/>
    </source>
</evidence>